<sequence>MPELLDQPADPNADTNHFSKILALLRALQISEVSYSLSGGGDQGETSLDHVRYRDGTEATEIPEVPVGIDAVGRPAMLCYALSEYAADLPEGDWCNNEGGYGTVTIEPFAEYPCDCDMTYRQDGDWGDDELDDDFEDLVLEPDTANADSGPTAIIIGETQA</sequence>
<dbReference type="EMBL" id="CP059320">
    <property type="protein sequence ID" value="QTH24723.1"/>
    <property type="molecule type" value="Genomic_DNA"/>
</dbReference>
<name>A0A975D8G2_9SPHN</name>
<dbReference type="AlphaFoldDB" id="A0A975D8G2"/>
<geneLocation type="plasmid" evidence="1 2">
    <name>pIBU218</name>
</geneLocation>
<accession>A0A975D8G2</accession>
<organism evidence="1 2">
    <name type="scientific">Rhizorhabdus wittichii</name>
    <dbReference type="NCBI Taxonomy" id="160791"/>
    <lineage>
        <taxon>Bacteria</taxon>
        <taxon>Pseudomonadati</taxon>
        <taxon>Pseudomonadota</taxon>
        <taxon>Alphaproteobacteria</taxon>
        <taxon>Sphingomonadales</taxon>
        <taxon>Sphingomonadaceae</taxon>
        <taxon>Rhizorhabdus</taxon>
    </lineage>
</organism>
<reference evidence="1" key="2">
    <citation type="submission" date="2021-04" db="EMBL/GenBank/DDBJ databases">
        <title>Isolation and genomic analysis of the ibuprofen-degrading bacterium Sphingomonas strain MPO218.</title>
        <authorList>
            <person name="Aulestia M."/>
            <person name="Flores A."/>
            <person name="Mangas E.L."/>
            <person name="Perez-Pulido A.J."/>
            <person name="Santero E."/>
            <person name="Camacho E.M."/>
        </authorList>
    </citation>
    <scope>NUCLEOTIDE SEQUENCE</scope>
    <source>
        <strain evidence="1">MPO218</strain>
        <plasmid evidence="1">pIBU218</plasmid>
    </source>
</reference>
<dbReference type="Proteomes" id="UP000664914">
    <property type="component" value="Plasmid pIBU218"/>
</dbReference>
<evidence type="ECO:0000313" key="1">
    <source>
        <dbReference type="EMBL" id="QTH24723.1"/>
    </source>
</evidence>
<evidence type="ECO:0000313" key="2">
    <source>
        <dbReference type="Proteomes" id="UP000664914"/>
    </source>
</evidence>
<reference evidence="1" key="1">
    <citation type="submission" date="2020-07" db="EMBL/GenBank/DDBJ databases">
        <authorList>
            <person name="Camacho E."/>
        </authorList>
    </citation>
    <scope>NUCLEOTIDE SEQUENCE</scope>
    <source>
        <strain evidence="1">MPO218</strain>
        <plasmid evidence="1">pIBU218</plasmid>
    </source>
</reference>
<keyword evidence="1" id="KW-0614">Plasmid</keyword>
<proteinExistence type="predicted"/>
<dbReference type="RefSeq" id="WP_208634448.1">
    <property type="nucleotide sequence ID" value="NZ_CP059320.1"/>
</dbReference>
<protein>
    <submittedName>
        <fullName evidence="1">Uncharacterized protein</fullName>
    </submittedName>
</protein>
<gene>
    <name evidence="1" type="ORF">HRJ34_27960</name>
</gene>